<dbReference type="STRING" id="4795.A0A225V310"/>
<protein>
    <submittedName>
        <fullName evidence="1">Uncharacterized protein</fullName>
    </submittedName>
</protein>
<accession>A0A225V310</accession>
<gene>
    <name evidence="1" type="ORF">PHMEG_00029315</name>
</gene>
<dbReference type="Proteomes" id="UP000198211">
    <property type="component" value="Unassembled WGS sequence"/>
</dbReference>
<name>A0A225V310_9STRA</name>
<dbReference type="AlphaFoldDB" id="A0A225V310"/>
<sequence length="115" mass="13196">MSITSIFPANSKKTQTTAINASSHKYAYSLARSKDKVRSTNACLAYYRNVKYKLLDKYPTRGTLATPQLQKILSNLTDSKVDQHEKQQLFILPDMFFLCPFKTFFLSMISVYIPN</sequence>
<keyword evidence="2" id="KW-1185">Reference proteome</keyword>
<organism evidence="1 2">
    <name type="scientific">Phytophthora megakarya</name>
    <dbReference type="NCBI Taxonomy" id="4795"/>
    <lineage>
        <taxon>Eukaryota</taxon>
        <taxon>Sar</taxon>
        <taxon>Stramenopiles</taxon>
        <taxon>Oomycota</taxon>
        <taxon>Peronosporomycetes</taxon>
        <taxon>Peronosporales</taxon>
        <taxon>Peronosporaceae</taxon>
        <taxon>Phytophthora</taxon>
    </lineage>
</organism>
<evidence type="ECO:0000313" key="1">
    <source>
        <dbReference type="EMBL" id="OWY99654.1"/>
    </source>
</evidence>
<proteinExistence type="predicted"/>
<dbReference type="EMBL" id="NBNE01008282">
    <property type="protein sequence ID" value="OWY99654.1"/>
    <property type="molecule type" value="Genomic_DNA"/>
</dbReference>
<comment type="caution">
    <text evidence="1">The sequence shown here is derived from an EMBL/GenBank/DDBJ whole genome shotgun (WGS) entry which is preliminary data.</text>
</comment>
<evidence type="ECO:0000313" key="2">
    <source>
        <dbReference type="Proteomes" id="UP000198211"/>
    </source>
</evidence>
<reference evidence="2" key="1">
    <citation type="submission" date="2017-03" db="EMBL/GenBank/DDBJ databases">
        <title>Phytopthora megakarya and P. palmivora, two closely related causual agents of cacao black pod achieved similar genome size and gene model numbers by different mechanisms.</title>
        <authorList>
            <person name="Ali S."/>
            <person name="Shao J."/>
            <person name="Larry D.J."/>
            <person name="Kronmiller B."/>
            <person name="Shen D."/>
            <person name="Strem M.D."/>
            <person name="Melnick R.L."/>
            <person name="Guiltinan M.J."/>
            <person name="Tyler B.M."/>
            <person name="Meinhardt L.W."/>
            <person name="Bailey B.A."/>
        </authorList>
    </citation>
    <scope>NUCLEOTIDE SEQUENCE [LARGE SCALE GENOMIC DNA]</scope>
    <source>
        <strain evidence="2">zdho120</strain>
    </source>
</reference>